<evidence type="ECO:0000259" key="1">
    <source>
        <dbReference type="Pfam" id="PF01966"/>
    </source>
</evidence>
<dbReference type="AlphaFoldDB" id="A0A5B9EMF1"/>
<protein>
    <submittedName>
        <fullName evidence="2">HAD family hydrolase</fullName>
    </submittedName>
</protein>
<feature type="domain" description="HD" evidence="1">
    <location>
        <begin position="38"/>
        <end position="124"/>
    </location>
</feature>
<dbReference type="KEGG" id="talb:FTW19_20610"/>
<sequence>MHSYTRDRAWEVLKEWTESASLIKHALAVEACTEFYGAREAERLGLSGDESAAFTEKYAITGLLHDFDYDRHPSLEEHPFVGEKVLAEQGWPEEIRRAILSHADYSGVPRETHLERALFACDELAGFLTACALVKPSKSIFEVEVTGVKKKMKDKAFARAVKREDMTQGAELLGIPIDDHINNCLTALQARAEELGLKGTAA</sequence>
<gene>
    <name evidence="2" type="ORF">FTW19_20610</name>
</gene>
<dbReference type="Proteomes" id="UP000321820">
    <property type="component" value="Chromosome"/>
</dbReference>
<reference evidence="2 3" key="1">
    <citation type="submission" date="2019-08" db="EMBL/GenBank/DDBJ databases">
        <title>Complete genome sequence of Terriglobus albidus strain ORNL.</title>
        <authorList>
            <person name="Podar M."/>
        </authorList>
    </citation>
    <scope>NUCLEOTIDE SEQUENCE [LARGE SCALE GENOMIC DNA]</scope>
    <source>
        <strain evidence="2 3">ORNL</strain>
    </source>
</reference>
<dbReference type="GO" id="GO:0016787">
    <property type="term" value="F:hydrolase activity"/>
    <property type="evidence" value="ECO:0007669"/>
    <property type="project" value="UniProtKB-KW"/>
</dbReference>
<proteinExistence type="predicted"/>
<dbReference type="PANTHER" id="PTHR38659">
    <property type="entry name" value="METAL-DEPENDENT PHOSPHOHYDROLASE"/>
    <property type="match status" value="1"/>
</dbReference>
<accession>A0A5B9EMF1</accession>
<organism evidence="2 3">
    <name type="scientific">Terriglobus albidus</name>
    <dbReference type="NCBI Taxonomy" id="1592106"/>
    <lineage>
        <taxon>Bacteria</taxon>
        <taxon>Pseudomonadati</taxon>
        <taxon>Acidobacteriota</taxon>
        <taxon>Terriglobia</taxon>
        <taxon>Terriglobales</taxon>
        <taxon>Acidobacteriaceae</taxon>
        <taxon>Terriglobus</taxon>
    </lineage>
</organism>
<keyword evidence="2" id="KW-0378">Hydrolase</keyword>
<dbReference type="EMBL" id="CP042806">
    <property type="protein sequence ID" value="QEE31481.1"/>
    <property type="molecule type" value="Genomic_DNA"/>
</dbReference>
<dbReference type="SUPFAM" id="SSF109604">
    <property type="entry name" value="HD-domain/PDEase-like"/>
    <property type="match status" value="1"/>
</dbReference>
<keyword evidence="3" id="KW-1185">Reference proteome</keyword>
<dbReference type="Pfam" id="PF01966">
    <property type="entry name" value="HD"/>
    <property type="match status" value="1"/>
</dbReference>
<dbReference type="InterPro" id="IPR006674">
    <property type="entry name" value="HD_domain"/>
</dbReference>
<name>A0A5B9EMF1_9BACT</name>
<evidence type="ECO:0000313" key="3">
    <source>
        <dbReference type="Proteomes" id="UP000321820"/>
    </source>
</evidence>
<evidence type="ECO:0000313" key="2">
    <source>
        <dbReference type="EMBL" id="QEE31481.1"/>
    </source>
</evidence>
<dbReference type="PANTHER" id="PTHR38659:SF2">
    <property type="entry name" value="HDIG DOMAIN PROTEIN"/>
    <property type="match status" value="1"/>
</dbReference>
<dbReference type="OrthoDB" id="9801160at2"/>